<sequence>MSTPQDETPEVETEAPHPAKVGVVDRGHNVTGFGGEPISGMIADLADGDD</sequence>
<keyword evidence="3" id="KW-1185">Reference proteome</keyword>
<protein>
    <submittedName>
        <fullName evidence="2">Uncharacterized protein</fullName>
    </submittedName>
</protein>
<evidence type="ECO:0000313" key="3">
    <source>
        <dbReference type="Proteomes" id="UP001057520"/>
    </source>
</evidence>
<reference evidence="2 3" key="1">
    <citation type="submission" date="2022-04" db="EMBL/GenBank/DDBJ databases">
        <title>Genome sequence of soybean root-associated Caulobacter segnis RL271.</title>
        <authorList>
            <person name="Longley R."/>
            <person name="Bonito G."/>
            <person name="Trigodet F."/>
            <person name="Crosson S."/>
            <person name="Fiebig A."/>
        </authorList>
    </citation>
    <scope>NUCLEOTIDE SEQUENCE [LARGE SCALE GENOMIC DNA]</scope>
    <source>
        <strain evidence="2 3">RL271</strain>
    </source>
</reference>
<dbReference type="EMBL" id="CP096040">
    <property type="protein sequence ID" value="USQ95656.1"/>
    <property type="molecule type" value="Genomic_DNA"/>
</dbReference>
<accession>A0ABY4ZSH7</accession>
<evidence type="ECO:0000313" key="2">
    <source>
        <dbReference type="EMBL" id="USQ95656.1"/>
    </source>
</evidence>
<name>A0ABY4ZSH7_9CAUL</name>
<organism evidence="2 3">
    <name type="scientific">Caulobacter segnis</name>
    <dbReference type="NCBI Taxonomy" id="88688"/>
    <lineage>
        <taxon>Bacteria</taxon>
        <taxon>Pseudomonadati</taxon>
        <taxon>Pseudomonadota</taxon>
        <taxon>Alphaproteobacteria</taxon>
        <taxon>Caulobacterales</taxon>
        <taxon>Caulobacteraceae</taxon>
        <taxon>Caulobacter</taxon>
    </lineage>
</organism>
<gene>
    <name evidence="2" type="ORF">MZV50_24450</name>
</gene>
<feature type="region of interest" description="Disordered" evidence="1">
    <location>
        <begin position="1"/>
        <end position="26"/>
    </location>
</feature>
<evidence type="ECO:0000256" key="1">
    <source>
        <dbReference type="SAM" id="MobiDB-lite"/>
    </source>
</evidence>
<proteinExistence type="predicted"/>
<dbReference type="Proteomes" id="UP001057520">
    <property type="component" value="Chromosome"/>
</dbReference>